<dbReference type="PATRIC" id="fig|419005.5.peg.920"/>
<dbReference type="AlphaFoldDB" id="A0A134BFD7"/>
<accession>A0A134BFD7</accession>
<feature type="transmembrane region" description="Helical" evidence="2">
    <location>
        <begin position="77"/>
        <end position="103"/>
    </location>
</feature>
<dbReference type="Pfam" id="PF12392">
    <property type="entry name" value="DUF3656"/>
    <property type="match status" value="1"/>
</dbReference>
<reference evidence="4 5" key="1">
    <citation type="submission" date="2016-01" db="EMBL/GenBank/DDBJ databases">
        <authorList>
            <person name="Oliw E.H."/>
        </authorList>
    </citation>
    <scope>NUCLEOTIDE SEQUENCE [LARGE SCALE GENOMIC DNA]</scope>
    <source>
        <strain evidence="4 5">DNF00307</strain>
    </source>
</reference>
<keyword evidence="2" id="KW-1133">Transmembrane helix</keyword>
<feature type="region of interest" description="Disordered" evidence="1">
    <location>
        <begin position="1"/>
        <end position="28"/>
    </location>
</feature>
<keyword evidence="2" id="KW-0472">Membrane</keyword>
<dbReference type="STRING" id="419005.HMPREF1860_00918"/>
<dbReference type="InterPro" id="IPR020988">
    <property type="entry name" value="Pept_U32_collagenase"/>
</dbReference>
<feature type="domain" description="Peptidase U32 collagenase" evidence="3">
    <location>
        <begin position="498"/>
        <end position="613"/>
    </location>
</feature>
<dbReference type="InterPro" id="IPR001539">
    <property type="entry name" value="Peptidase_U32"/>
</dbReference>
<comment type="caution">
    <text evidence="4">The sequence shown here is derived from an EMBL/GenBank/DDBJ whole genome shotgun (WGS) entry which is preliminary data.</text>
</comment>
<protein>
    <submittedName>
        <fullName evidence="4">Peptidase, U32 family</fullName>
    </submittedName>
</protein>
<dbReference type="PANTHER" id="PTHR30217:SF10">
    <property type="entry name" value="23S RRNA 5-HYDROXYCYTIDINE C2501 SYNTHASE"/>
    <property type="match status" value="1"/>
</dbReference>
<gene>
    <name evidence="4" type="ORF">HMPREF1860_00918</name>
</gene>
<evidence type="ECO:0000259" key="3">
    <source>
        <dbReference type="Pfam" id="PF12392"/>
    </source>
</evidence>
<feature type="compositionally biased region" description="Polar residues" evidence="1">
    <location>
        <begin position="1"/>
        <end position="14"/>
    </location>
</feature>
<name>A0A134BFD7_9BACT</name>
<dbReference type="EMBL" id="LSDL01000040">
    <property type="protein sequence ID" value="KXB78663.1"/>
    <property type="molecule type" value="Genomic_DNA"/>
</dbReference>
<dbReference type="PANTHER" id="PTHR30217">
    <property type="entry name" value="PEPTIDASE U32 FAMILY"/>
    <property type="match status" value="1"/>
</dbReference>
<sequence>MTMQKQHGSANSDTKLTERRSENEDYNPIKNRIRKVQKEEYLIKNACYSLTKYYLCKRNNKRSLLGRKQQSRVARSFLNSYLFSFTNMVTSLFSISCVLRIIFMSNMRTIELLAPAKNVECGKAAIDHGADAVYIGAQKFGARQMAGNSVESIADLCSYAHRYAAKVHITLNTIIYDEELPDTLALVDALVEAGVDAFLVQDMGLFEEIKKRLPSYIAIHASTQCDTRTLNKAKWLQQQGFNRVVLARELSVEEIKTIHTSLPDLELEVFVHGALCVSFSGVCYASQYCFNRSANRGACSQFCRLPFDLIDNKGLLIKQKSHLLSLKDMNQINNLESLMRAGACSFKIEGRLKDVNYVKNVVSAYSQKLDSIINKYPEEFCRASLGKTKYLFTPNLNKTFNRGYTDYFVKGRQIDIFSPNTPKALGEDVGRVKELRNNSFNVAGTATFTNGDGLCFLHKTIIEGKENIKLEGFRVNRVDGNRLYPYKMPLGLQAGMKLYRNQDQAFEKELSGQTSDRRIPISLYLNGDKDGYTLIANIISENKKKYQVKTKLSFEHQQAKKTQVENIIKQLTKLGNTHYICDTVQIGKEVEQCFIPNSVLSELRRMIVIELNDMIKNIRKQRSYQHYTLKEDKVSILDANSLLYRNMPYLYNISNQKSFNFYNAQGLKYKDMAYELEDKLNRINNKKAGVPNILLMQCRYCIRYSLGYCVKRGGKQPTWCEPLHLRLSDNRQFRIEFDCKDCQMNIFSE</sequence>
<dbReference type="InterPro" id="IPR051454">
    <property type="entry name" value="RNA/ubiquinone_mod_enzymes"/>
</dbReference>
<dbReference type="SUPFAM" id="SSF51366">
    <property type="entry name" value="Ribulose-phoshate binding barrel"/>
    <property type="match status" value="1"/>
</dbReference>
<organism evidence="4">
    <name type="scientific">Prevotella amnii</name>
    <dbReference type="NCBI Taxonomy" id="419005"/>
    <lineage>
        <taxon>Bacteria</taxon>
        <taxon>Pseudomonadati</taxon>
        <taxon>Bacteroidota</taxon>
        <taxon>Bacteroidia</taxon>
        <taxon>Bacteroidales</taxon>
        <taxon>Prevotellaceae</taxon>
        <taxon>Prevotella</taxon>
    </lineage>
</organism>
<evidence type="ECO:0000313" key="4">
    <source>
        <dbReference type="EMBL" id="KXB78663.1"/>
    </source>
</evidence>
<dbReference type="Proteomes" id="UP000070531">
    <property type="component" value="Unassembled WGS sequence"/>
</dbReference>
<dbReference type="InterPro" id="IPR011060">
    <property type="entry name" value="RibuloseP-bd_barrel"/>
</dbReference>
<evidence type="ECO:0000256" key="1">
    <source>
        <dbReference type="SAM" id="MobiDB-lite"/>
    </source>
</evidence>
<dbReference type="Pfam" id="PF01136">
    <property type="entry name" value="Peptidase_U32"/>
    <property type="match status" value="1"/>
</dbReference>
<evidence type="ECO:0000256" key="2">
    <source>
        <dbReference type="SAM" id="Phobius"/>
    </source>
</evidence>
<proteinExistence type="predicted"/>
<keyword evidence="2" id="KW-0812">Transmembrane</keyword>
<evidence type="ECO:0000313" key="5">
    <source>
        <dbReference type="Proteomes" id="UP000070531"/>
    </source>
</evidence>